<dbReference type="CDD" id="cd00130">
    <property type="entry name" value="PAS"/>
    <property type="match status" value="1"/>
</dbReference>
<dbReference type="SUPFAM" id="SSF69125">
    <property type="entry name" value="Nuclear receptor coactivator interlocking domain"/>
    <property type="match status" value="1"/>
</dbReference>
<dbReference type="InterPro" id="IPR013767">
    <property type="entry name" value="PAS_fold"/>
</dbReference>
<dbReference type="GO" id="GO:0003713">
    <property type="term" value="F:transcription coactivator activity"/>
    <property type="evidence" value="ECO:0007669"/>
    <property type="project" value="InterPro"/>
</dbReference>
<dbReference type="InterPro" id="IPR014920">
    <property type="entry name" value="Nuc_rcpt_coact_Ncoa-typ"/>
</dbReference>
<dbReference type="Pfam" id="PF23172">
    <property type="entry name" value="bHLH_NCOA"/>
    <property type="match status" value="1"/>
</dbReference>
<keyword evidence="6" id="KW-0804">Transcription</keyword>
<evidence type="ECO:0000256" key="5">
    <source>
        <dbReference type="ARBA" id="ARBA00023159"/>
    </source>
</evidence>
<dbReference type="Ensembl" id="ENSSRHT00000089303.1">
    <property type="protein sequence ID" value="ENSSRHP00000086951.1"/>
    <property type="gene ID" value="ENSSRHG00000042806.1"/>
</dbReference>
<dbReference type="InterPro" id="IPR010011">
    <property type="entry name" value="NCO_DUF1518"/>
</dbReference>
<dbReference type="SMART" id="SM01151">
    <property type="entry name" value="DUF1518"/>
    <property type="match status" value="1"/>
</dbReference>
<evidence type="ECO:0000256" key="1">
    <source>
        <dbReference type="ARBA" id="ARBA00004123"/>
    </source>
</evidence>
<dbReference type="InterPro" id="IPR056193">
    <property type="entry name" value="bHLH_NCOA1-3"/>
</dbReference>
<protein>
    <submittedName>
        <fullName evidence="11">Nuclear receptor coactivator 1-like</fullName>
    </submittedName>
</protein>
<dbReference type="Pfam" id="PF08832">
    <property type="entry name" value="SRC-1"/>
    <property type="match status" value="1"/>
</dbReference>
<feature type="region of interest" description="Disordered" evidence="8">
    <location>
        <begin position="988"/>
        <end position="1038"/>
    </location>
</feature>
<name>A0A673M9U6_9TELE</name>
<gene>
    <name evidence="11" type="primary">ncoa1</name>
</gene>
<dbReference type="Gene3D" id="4.10.280.10">
    <property type="entry name" value="Helix-loop-helix DNA-binding domain"/>
    <property type="match status" value="1"/>
</dbReference>
<feature type="compositionally biased region" description="Polar residues" evidence="8">
    <location>
        <begin position="1232"/>
        <end position="1245"/>
    </location>
</feature>
<feature type="compositionally biased region" description="Pro residues" evidence="8">
    <location>
        <begin position="371"/>
        <end position="380"/>
    </location>
</feature>
<feature type="compositionally biased region" description="Polar residues" evidence="8">
    <location>
        <begin position="481"/>
        <end position="492"/>
    </location>
</feature>
<evidence type="ECO:0000313" key="11">
    <source>
        <dbReference type="Ensembl" id="ENSSRHP00000086951.1"/>
    </source>
</evidence>
<evidence type="ECO:0000256" key="6">
    <source>
        <dbReference type="ARBA" id="ARBA00023163"/>
    </source>
</evidence>
<dbReference type="SMART" id="SM00091">
    <property type="entry name" value="PAS"/>
    <property type="match status" value="1"/>
</dbReference>
<dbReference type="InterPro" id="IPR011598">
    <property type="entry name" value="bHLH_dom"/>
</dbReference>
<feature type="compositionally biased region" description="Low complexity" evidence="8">
    <location>
        <begin position="1246"/>
        <end position="1263"/>
    </location>
</feature>
<dbReference type="GO" id="GO:0005634">
    <property type="term" value="C:nucleus"/>
    <property type="evidence" value="ECO:0007669"/>
    <property type="project" value="UniProtKB-SubCell"/>
</dbReference>
<dbReference type="SUPFAM" id="SSF55785">
    <property type="entry name" value="PYP-like sensor domain (PAS domain)"/>
    <property type="match status" value="2"/>
</dbReference>
<dbReference type="PANTHER" id="PTHR10684:SF1">
    <property type="entry name" value="NUCLEAR RECEPTOR COACTIVATOR 1"/>
    <property type="match status" value="1"/>
</dbReference>
<keyword evidence="3" id="KW-0677">Repeat</keyword>
<dbReference type="InterPro" id="IPR036638">
    <property type="entry name" value="HLH_DNA-bd_sf"/>
</dbReference>
<dbReference type="SUPFAM" id="SSF47459">
    <property type="entry name" value="HLH, helix-loop-helix DNA-binding domain"/>
    <property type="match status" value="1"/>
</dbReference>
<dbReference type="GO" id="GO:0046983">
    <property type="term" value="F:protein dimerization activity"/>
    <property type="evidence" value="ECO:0007669"/>
    <property type="project" value="InterPro"/>
</dbReference>
<feature type="region of interest" description="Disordered" evidence="8">
    <location>
        <begin position="1086"/>
        <end position="1124"/>
    </location>
</feature>
<feature type="compositionally biased region" description="Low complexity" evidence="8">
    <location>
        <begin position="381"/>
        <end position="403"/>
    </location>
</feature>
<dbReference type="Pfam" id="PF08815">
    <property type="entry name" value="Nuc_rec_co-act"/>
    <property type="match status" value="1"/>
</dbReference>
<dbReference type="SMART" id="SM00353">
    <property type="entry name" value="HLH"/>
    <property type="match status" value="1"/>
</dbReference>
<proteinExistence type="inferred from homology"/>
<reference evidence="11" key="2">
    <citation type="submission" date="2025-09" db="UniProtKB">
        <authorList>
            <consortium name="Ensembl"/>
        </authorList>
    </citation>
    <scope>IDENTIFICATION</scope>
</reference>
<keyword evidence="7" id="KW-0539">Nucleus</keyword>
<dbReference type="PANTHER" id="PTHR10684">
    <property type="entry name" value="NUCLEAR RECEPTOR COACTIVATOR"/>
    <property type="match status" value="1"/>
</dbReference>
<feature type="compositionally biased region" description="Basic and acidic residues" evidence="8">
    <location>
        <begin position="584"/>
        <end position="594"/>
    </location>
</feature>
<feature type="compositionally biased region" description="Low complexity" evidence="8">
    <location>
        <begin position="493"/>
        <end position="515"/>
    </location>
</feature>
<dbReference type="Proteomes" id="UP000472270">
    <property type="component" value="Unassembled WGS sequence"/>
</dbReference>
<feature type="region of interest" description="Disordered" evidence="8">
    <location>
        <begin position="358"/>
        <end position="611"/>
    </location>
</feature>
<dbReference type="FunFam" id="4.10.280.10:FF:000008">
    <property type="entry name" value="Nuclear receptor coactivator"/>
    <property type="match status" value="1"/>
</dbReference>
<feature type="compositionally biased region" description="Low complexity" evidence="8">
    <location>
        <begin position="1096"/>
        <end position="1118"/>
    </location>
</feature>
<feature type="compositionally biased region" description="Polar residues" evidence="8">
    <location>
        <begin position="1023"/>
        <end position="1032"/>
    </location>
</feature>
<dbReference type="InterPro" id="IPR017426">
    <property type="entry name" value="Nuclear_rcpt_coactivator"/>
</dbReference>
<evidence type="ECO:0000256" key="2">
    <source>
        <dbReference type="ARBA" id="ARBA00009933"/>
    </source>
</evidence>
<dbReference type="Gene3D" id="3.30.450.20">
    <property type="entry name" value="PAS domain"/>
    <property type="match status" value="2"/>
</dbReference>
<sequence length="1263" mass="136165">HPGAGQPKTDKHFPPSSHTYGSRCVEKRRRELECRYIDELAELLSANMSDIASLNVKPDKCHILKSTVEQIQQIKRHEQDDEVQKSDISSSGQGMVEKEALGPLLLEALDGFFFVVNREGRIVFVSENVTGYLGYTQEELMTSSVYSILHVGDHNEFVRNLLPKSLVNGVPWPQEQGRRNSHTFNCRLLKRPPDEVDAENQEARQQYELMQCFTVSQPRVVQEEGEDLQSCLICIACRMPRPPQIPVSTESFITKQDPTGKIISIEMSALRATGRPGWEDLVRKCIYAFFQPQGNEPSHAKKLLHEVMTHGTAISPLYHFTLSDGTSLSAQTCCKFCCPPNPDVQPFIMGIHSIDREHNTASSQENTTPSLPSPAAPPSRSPALQPSSDLSLHLNNSNGTCATPGPPTPTPSGYLTPSRVGPSQQVSSPSPLGSPLTATPTSFMSPRPPRGSPGLASSPRVHGHPFSPSAPGIHSPAGGLTRQQSGGDSVSFSLPSPLPSRQTPTSSSSPARQSPAKPPEASPDEPKAAAVGNPKLNQLLDGAPEHDSQPRPAPVAQCPAFHSSLTERHKILHRLLQDSSPADAGKEPDIKKEPPTSPNAALVARGHGKEPQDHQLLRFLLDTDEQDLEDLPPPAALSLHTVKVKSEKKGSRENVPCAAAAAATTTVSTVPCSPQSSDKPSPQFPSTDLDTLNQLLPTLRSSVGGKAVEEPVLIQPSEDNLSIRLNVKRESPGTSSQGDARPTGNHRLPLLFFSPSALSRQCVPCPLDKMLCPPTTPEGCNDEKALLEQLVTFLSRTDESELAELDIALGIDKIVQSGCLEPVTQTFPQSQPPTPVPMDPKLPSYPSQFPTSPSQFPAEMGTAQGMSFGAPRMAFPGNVGMTVRPGMSRAPGVPNQLRLPPNQLRLQLQQRLQGPQQLQNRLAAMGQFPQGGHVAMGMRQGMQQPQMPSQPPLNAQMMAQRQRELYSFQHRQRQLLQQKVMLMRQGMNTGPLGAQRVPKGPQQQQPPPQQQQFGFPTGYNAVPGNTPTSPSHFNPMGGPLDPKLPARGGMGNQGIMGGIQGQFGGPVNTPVEQGLFQQFGGSGIIQQADPSFAPELSPTSPLLSLQNSTSQSPLLQQAQPPPGYQSPDIKNWQQEAMGNNSMYNQAGQPVSQSFGQQGVYNNMSITVSMAGGSGAVSTLPPIGPSVGMGNNILGNITSMCNDQVRWSLVQQVQVFADVQCTVNLVGSDSYLNQSGPIGSQKDPSGTPTTQSQQKSLLQQLLTE</sequence>
<feature type="domain" description="PAS" evidence="9">
    <location>
        <begin position="98"/>
        <end position="169"/>
    </location>
</feature>
<dbReference type="InterPro" id="IPR035965">
    <property type="entry name" value="PAS-like_dom_sf"/>
</dbReference>
<keyword evidence="4" id="KW-0805">Transcription regulation</keyword>
<dbReference type="Gene3D" id="6.10.140.410">
    <property type="match status" value="1"/>
</dbReference>
<dbReference type="InterPro" id="IPR037077">
    <property type="entry name" value="Nuc_rcpt_coact_Ncoa_int_sf"/>
</dbReference>
<feature type="region of interest" description="Disordered" evidence="8">
    <location>
        <begin position="1232"/>
        <end position="1263"/>
    </location>
</feature>
<dbReference type="GO" id="GO:0048513">
    <property type="term" value="P:animal organ development"/>
    <property type="evidence" value="ECO:0007669"/>
    <property type="project" value="UniProtKB-ARBA"/>
</dbReference>
<accession>A0A673M9U6</accession>
<dbReference type="GO" id="GO:0045944">
    <property type="term" value="P:positive regulation of transcription by RNA polymerase II"/>
    <property type="evidence" value="ECO:0007669"/>
    <property type="project" value="TreeGrafter"/>
</dbReference>
<dbReference type="PROSITE" id="PS50112">
    <property type="entry name" value="PAS"/>
    <property type="match status" value="1"/>
</dbReference>
<dbReference type="Pfam" id="PF00989">
    <property type="entry name" value="PAS"/>
    <property type="match status" value="1"/>
</dbReference>
<comment type="similarity">
    <text evidence="2">Belongs to the SRC/p160 nuclear receptor coactivator family.</text>
</comment>
<dbReference type="NCBIfam" id="TIGR00229">
    <property type="entry name" value="sensory_box"/>
    <property type="match status" value="1"/>
</dbReference>
<dbReference type="InterPro" id="IPR000014">
    <property type="entry name" value="PAS"/>
</dbReference>
<dbReference type="InterPro" id="IPR028819">
    <property type="entry name" value="NCOA1_bHLH"/>
</dbReference>
<evidence type="ECO:0000313" key="12">
    <source>
        <dbReference type="Proteomes" id="UP000472270"/>
    </source>
</evidence>
<keyword evidence="5" id="KW-0010">Activator</keyword>
<organism evidence="11 12">
    <name type="scientific">Sinocyclocheilus rhinocerous</name>
    <dbReference type="NCBI Taxonomy" id="307959"/>
    <lineage>
        <taxon>Eukaryota</taxon>
        <taxon>Metazoa</taxon>
        <taxon>Chordata</taxon>
        <taxon>Craniata</taxon>
        <taxon>Vertebrata</taxon>
        <taxon>Euteleostomi</taxon>
        <taxon>Actinopterygii</taxon>
        <taxon>Neopterygii</taxon>
        <taxon>Teleostei</taxon>
        <taxon>Ostariophysi</taxon>
        <taxon>Cypriniformes</taxon>
        <taxon>Cyprinidae</taxon>
        <taxon>Cyprininae</taxon>
        <taxon>Sinocyclocheilus</taxon>
    </lineage>
</organism>
<feature type="compositionally biased region" description="Low complexity" evidence="8">
    <location>
        <begin position="411"/>
        <end position="442"/>
    </location>
</feature>
<evidence type="ECO:0000256" key="4">
    <source>
        <dbReference type="ARBA" id="ARBA00023015"/>
    </source>
</evidence>
<feature type="region of interest" description="Disordered" evidence="8">
    <location>
        <begin position="668"/>
        <end position="689"/>
    </location>
</feature>
<dbReference type="InterPro" id="IPR014935">
    <property type="entry name" value="SRC/p160_LXXLL"/>
</dbReference>
<dbReference type="InterPro" id="IPR009110">
    <property type="entry name" value="Nuc_rcpt_coact"/>
</dbReference>
<evidence type="ECO:0000256" key="3">
    <source>
        <dbReference type="ARBA" id="ARBA00022737"/>
    </source>
</evidence>
<reference evidence="11" key="1">
    <citation type="submission" date="2025-08" db="UniProtKB">
        <authorList>
            <consortium name="Ensembl"/>
        </authorList>
    </citation>
    <scope>IDENTIFICATION</scope>
</reference>
<evidence type="ECO:0000259" key="10">
    <source>
        <dbReference type="PROSITE" id="PS50888"/>
    </source>
</evidence>
<dbReference type="FunFam" id="3.30.450.20:FF:000007">
    <property type="entry name" value="Nuclear receptor coactivator"/>
    <property type="match status" value="1"/>
</dbReference>
<evidence type="ECO:0000259" key="9">
    <source>
        <dbReference type="PROSITE" id="PS50112"/>
    </source>
</evidence>
<dbReference type="AlphaFoldDB" id="A0A673M9U6"/>
<dbReference type="GO" id="GO:0032870">
    <property type="term" value="P:cellular response to hormone stimulus"/>
    <property type="evidence" value="ECO:0007669"/>
    <property type="project" value="TreeGrafter"/>
</dbReference>
<dbReference type="GO" id="GO:0016922">
    <property type="term" value="F:nuclear receptor binding"/>
    <property type="evidence" value="ECO:0007669"/>
    <property type="project" value="InterPro"/>
</dbReference>
<evidence type="ECO:0000256" key="7">
    <source>
        <dbReference type="ARBA" id="ARBA00023242"/>
    </source>
</evidence>
<comment type="subcellular location">
    <subcellularLocation>
        <location evidence="1">Nucleus</location>
    </subcellularLocation>
</comment>
<feature type="domain" description="BHLH" evidence="10">
    <location>
        <begin position="17"/>
        <end position="74"/>
    </location>
</feature>
<keyword evidence="12" id="KW-1185">Reference proteome</keyword>
<dbReference type="CDD" id="cd18948">
    <property type="entry name" value="bHLH-PAS_NCoA1_SRC1"/>
    <property type="match status" value="1"/>
</dbReference>
<evidence type="ECO:0000256" key="8">
    <source>
        <dbReference type="SAM" id="MobiDB-lite"/>
    </source>
</evidence>
<feature type="region of interest" description="Disordered" evidence="8">
    <location>
        <begin position="1"/>
        <end position="22"/>
    </location>
</feature>
<dbReference type="Pfam" id="PF14598">
    <property type="entry name" value="PAS_11"/>
    <property type="match status" value="1"/>
</dbReference>
<dbReference type="PROSITE" id="PS50888">
    <property type="entry name" value="BHLH"/>
    <property type="match status" value="1"/>
</dbReference>